<dbReference type="InterPro" id="IPR050549">
    <property type="entry name" value="MFS_Trehalose_Transporter"/>
</dbReference>
<keyword evidence="4" id="KW-0472">Membrane</keyword>
<comment type="caution">
    <text evidence="5">The sequence shown here is derived from an EMBL/GenBank/DDBJ whole genome shotgun (WGS) entry which is preliminary data.</text>
</comment>
<evidence type="ECO:0000313" key="5">
    <source>
        <dbReference type="EMBL" id="RZB38960.1"/>
    </source>
</evidence>
<accession>A0A482V0E4</accession>
<dbReference type="PANTHER" id="PTHR48021">
    <property type="match status" value="1"/>
</dbReference>
<dbReference type="GO" id="GO:0016020">
    <property type="term" value="C:membrane"/>
    <property type="evidence" value="ECO:0007669"/>
    <property type="project" value="UniProtKB-SubCell"/>
</dbReference>
<dbReference type="PANTHER" id="PTHR48021:SF46">
    <property type="entry name" value="MAJOR FACILITATOR SUPERFAMILY (MFS) PROFILE DOMAIN-CONTAINING PROTEIN"/>
    <property type="match status" value="1"/>
</dbReference>
<evidence type="ECO:0000256" key="1">
    <source>
        <dbReference type="ARBA" id="ARBA00004370"/>
    </source>
</evidence>
<name>A0A482V0E4_ASBVE</name>
<keyword evidence="3" id="KW-1133">Transmembrane helix</keyword>
<reference evidence="5 6" key="1">
    <citation type="submission" date="2017-03" db="EMBL/GenBank/DDBJ databases">
        <title>Genome of the blue death feigning beetle - Asbolus verrucosus.</title>
        <authorList>
            <person name="Rider S.D."/>
        </authorList>
    </citation>
    <scope>NUCLEOTIDE SEQUENCE [LARGE SCALE GENOMIC DNA]</scope>
    <source>
        <strain evidence="5">Butters</strain>
        <tissue evidence="5">Head and leg muscle</tissue>
    </source>
</reference>
<dbReference type="InterPro" id="IPR005828">
    <property type="entry name" value="MFS_sugar_transport-like"/>
</dbReference>
<comment type="subcellular location">
    <subcellularLocation>
        <location evidence="1">Membrane</location>
    </subcellularLocation>
</comment>
<dbReference type="GO" id="GO:0022857">
    <property type="term" value="F:transmembrane transporter activity"/>
    <property type="evidence" value="ECO:0007669"/>
    <property type="project" value="InterPro"/>
</dbReference>
<sequence>MELISPIPACFFGAHIVDIIERKKTILITALPYFISWLMVAHANSALTLCIARLEDDVKKQYEKRRSVFDLFKNSYQRSVGIIVILRNSQQLSGLTVTIFYTLSIFSEAGDFLSPLTATTVYVNIQCIMTGVYSIAIDKTGRGPLLIISIIDSAI</sequence>
<evidence type="ECO:0000256" key="4">
    <source>
        <dbReference type="ARBA" id="ARBA00023136"/>
    </source>
</evidence>
<keyword evidence="6" id="KW-1185">Reference proteome</keyword>
<gene>
    <name evidence="5" type="ORF">BDFB_013245</name>
</gene>
<evidence type="ECO:0000313" key="6">
    <source>
        <dbReference type="Proteomes" id="UP000292052"/>
    </source>
</evidence>
<dbReference type="EMBL" id="QDEB01132310">
    <property type="protein sequence ID" value="RZB38960.1"/>
    <property type="molecule type" value="Genomic_DNA"/>
</dbReference>
<dbReference type="Pfam" id="PF00083">
    <property type="entry name" value="Sugar_tr"/>
    <property type="match status" value="1"/>
</dbReference>
<protein>
    <submittedName>
        <fullName evidence="5">Uncharacterized protein</fullName>
    </submittedName>
</protein>
<dbReference type="SUPFAM" id="SSF103473">
    <property type="entry name" value="MFS general substrate transporter"/>
    <property type="match status" value="1"/>
</dbReference>
<evidence type="ECO:0000256" key="2">
    <source>
        <dbReference type="ARBA" id="ARBA00022692"/>
    </source>
</evidence>
<keyword evidence="2" id="KW-0812">Transmembrane</keyword>
<dbReference type="InterPro" id="IPR036259">
    <property type="entry name" value="MFS_trans_sf"/>
</dbReference>
<dbReference type="Proteomes" id="UP000292052">
    <property type="component" value="Unassembled WGS sequence"/>
</dbReference>
<proteinExistence type="predicted"/>
<dbReference type="Gene3D" id="1.20.1250.20">
    <property type="entry name" value="MFS general substrate transporter like domains"/>
    <property type="match status" value="2"/>
</dbReference>
<dbReference type="OrthoDB" id="6133115at2759"/>
<evidence type="ECO:0000256" key="3">
    <source>
        <dbReference type="ARBA" id="ARBA00022989"/>
    </source>
</evidence>
<dbReference type="AlphaFoldDB" id="A0A482V0E4"/>
<organism evidence="5 6">
    <name type="scientific">Asbolus verrucosus</name>
    <name type="common">Desert ironclad beetle</name>
    <dbReference type="NCBI Taxonomy" id="1661398"/>
    <lineage>
        <taxon>Eukaryota</taxon>
        <taxon>Metazoa</taxon>
        <taxon>Ecdysozoa</taxon>
        <taxon>Arthropoda</taxon>
        <taxon>Hexapoda</taxon>
        <taxon>Insecta</taxon>
        <taxon>Pterygota</taxon>
        <taxon>Neoptera</taxon>
        <taxon>Endopterygota</taxon>
        <taxon>Coleoptera</taxon>
        <taxon>Polyphaga</taxon>
        <taxon>Cucujiformia</taxon>
        <taxon>Tenebrionidae</taxon>
        <taxon>Pimeliinae</taxon>
        <taxon>Asbolus</taxon>
    </lineage>
</organism>